<dbReference type="KEGG" id="coe:CP258_01135"/>
<dbReference type="InterPro" id="IPR017937">
    <property type="entry name" value="Thioredoxin_CS"/>
</dbReference>
<dbReference type="PROSITE" id="PS00194">
    <property type="entry name" value="THIOREDOXIN_1"/>
    <property type="match status" value="1"/>
</dbReference>
<sequence length="201" mass="21291">MKKTIAASFGVFVVMLVFLLAVVPQLLRGDNSGNQNDSTGAEGAEATAQNVQSRPECPIADLGGVSLPCLGAQHRARPMPAVTVVSLWAWWCEPCRKELPLFDELAAKHPEFSVIGVHADPNAANGAALLNDLGIQMPSLQDNNNNFAASLGLPKVVPITLVFDQNGKLISTIPKPFEHYGELESAVLGKLPATVTPTEAS</sequence>
<dbReference type="GO" id="GO:0016491">
    <property type="term" value="F:oxidoreductase activity"/>
    <property type="evidence" value="ECO:0007669"/>
    <property type="project" value="InterPro"/>
</dbReference>
<evidence type="ECO:0000313" key="6">
    <source>
        <dbReference type="Proteomes" id="UP000006465"/>
    </source>
</evidence>
<dbReference type="Pfam" id="PF08534">
    <property type="entry name" value="Redoxin"/>
    <property type="match status" value="1"/>
</dbReference>
<dbReference type="PANTHER" id="PTHR42852:SF13">
    <property type="entry name" value="PROTEIN DIPZ"/>
    <property type="match status" value="1"/>
</dbReference>
<feature type="region of interest" description="Disordered" evidence="3">
    <location>
        <begin position="33"/>
        <end position="52"/>
    </location>
</feature>
<dbReference type="CDD" id="cd02966">
    <property type="entry name" value="TlpA_like_family"/>
    <property type="match status" value="1"/>
</dbReference>
<feature type="domain" description="Thioredoxin" evidence="4">
    <location>
        <begin position="37"/>
        <end position="193"/>
    </location>
</feature>
<dbReference type="Proteomes" id="UP000006465">
    <property type="component" value="Chromosome"/>
</dbReference>
<dbReference type="GO" id="GO:0030313">
    <property type="term" value="C:cell envelope"/>
    <property type="evidence" value="ECO:0007669"/>
    <property type="project" value="UniProtKB-SubCell"/>
</dbReference>
<protein>
    <submittedName>
        <fullName evidence="5">Redoxin family protein</fullName>
    </submittedName>
</protein>
<evidence type="ECO:0000256" key="2">
    <source>
        <dbReference type="ARBA" id="ARBA00022748"/>
    </source>
</evidence>
<dbReference type="AlphaFoldDB" id="A0AAU8PJT6"/>
<evidence type="ECO:0000313" key="5">
    <source>
        <dbReference type="EMBL" id="AFK15861.1"/>
    </source>
</evidence>
<dbReference type="Gene3D" id="3.40.30.10">
    <property type="entry name" value="Glutaredoxin"/>
    <property type="match status" value="1"/>
</dbReference>
<dbReference type="GO" id="GO:0017004">
    <property type="term" value="P:cytochrome complex assembly"/>
    <property type="evidence" value="ECO:0007669"/>
    <property type="project" value="UniProtKB-KW"/>
</dbReference>
<comment type="subcellular location">
    <subcellularLocation>
        <location evidence="1">Cell envelope</location>
    </subcellularLocation>
</comment>
<proteinExistence type="predicted"/>
<name>A0AAU8PJT6_CORPS</name>
<evidence type="ECO:0000259" key="4">
    <source>
        <dbReference type="PROSITE" id="PS51352"/>
    </source>
</evidence>
<dbReference type="RefSeq" id="WP_014366384.1">
    <property type="nucleotide sequence ID" value="NC_017945.3"/>
</dbReference>
<dbReference type="InterPro" id="IPR050553">
    <property type="entry name" value="Thioredoxin_ResA/DsbE_sf"/>
</dbReference>
<dbReference type="EMBL" id="CP003540">
    <property type="protein sequence ID" value="AFK15861.1"/>
    <property type="molecule type" value="Genomic_DNA"/>
</dbReference>
<keyword evidence="2" id="KW-0201">Cytochrome c-type biogenesis</keyword>
<organism evidence="5 6">
    <name type="scientific">Corynebacterium pseudotuberculosis 258</name>
    <dbReference type="NCBI Taxonomy" id="1168865"/>
    <lineage>
        <taxon>Bacteria</taxon>
        <taxon>Bacillati</taxon>
        <taxon>Actinomycetota</taxon>
        <taxon>Actinomycetes</taxon>
        <taxon>Mycobacteriales</taxon>
        <taxon>Corynebacteriaceae</taxon>
        <taxon>Corynebacterium</taxon>
    </lineage>
</organism>
<dbReference type="InterPro" id="IPR013766">
    <property type="entry name" value="Thioredoxin_domain"/>
</dbReference>
<evidence type="ECO:0000256" key="3">
    <source>
        <dbReference type="SAM" id="MobiDB-lite"/>
    </source>
</evidence>
<accession>A0AAU8PJT6</accession>
<dbReference type="SUPFAM" id="SSF52833">
    <property type="entry name" value="Thioredoxin-like"/>
    <property type="match status" value="1"/>
</dbReference>
<dbReference type="PROSITE" id="PS51352">
    <property type="entry name" value="THIOREDOXIN_2"/>
    <property type="match status" value="1"/>
</dbReference>
<dbReference type="InterPro" id="IPR036249">
    <property type="entry name" value="Thioredoxin-like_sf"/>
</dbReference>
<gene>
    <name evidence="5" type="ORF">CP258_01135</name>
</gene>
<dbReference type="PANTHER" id="PTHR42852">
    <property type="entry name" value="THIOL:DISULFIDE INTERCHANGE PROTEIN DSBE"/>
    <property type="match status" value="1"/>
</dbReference>
<evidence type="ECO:0000256" key="1">
    <source>
        <dbReference type="ARBA" id="ARBA00004196"/>
    </source>
</evidence>
<reference evidence="5 6" key="1">
    <citation type="journal article" date="2013" name="J. Biotechnol.">
        <title>Genome sequence of Corynebacterium pseudotuberculosis biovar equi strain 258 and prediction of antigenic targets to improve biotechnological vaccine production.</title>
        <authorList>
            <person name="Soares S.C."/>
            <person name="Trost E."/>
            <person name="Ramos R.T."/>
            <person name="Carneiro A.R."/>
            <person name="Santos A.R."/>
            <person name="Pinto A.C."/>
            <person name="Barbosa E."/>
            <person name="Aburjaile F."/>
            <person name="Ali A."/>
            <person name="Diniz C.A."/>
            <person name="Hassan S.S."/>
            <person name="Fiaux K."/>
            <person name="Guimaraes L.C."/>
            <person name="Bakhtiar S.M."/>
            <person name="Pereira U."/>
            <person name="Almeida S.S."/>
            <person name="Abreu V.A."/>
            <person name="Rocha F.S."/>
            <person name="Dorella F.A."/>
            <person name="Miyoshi A."/>
            <person name="Silva A."/>
            <person name="Azevedo V."/>
            <person name="Tauch A."/>
        </authorList>
    </citation>
    <scope>NUCLEOTIDE SEQUENCE [LARGE SCALE GENOMIC DNA]</scope>
    <source>
        <strain evidence="5 6">258</strain>
    </source>
</reference>
<dbReference type="InterPro" id="IPR013740">
    <property type="entry name" value="Redoxin"/>
</dbReference>